<keyword evidence="1" id="KW-0614">Plasmid</keyword>
<dbReference type="Proteomes" id="UP000000447">
    <property type="component" value="Plasmid unnamed"/>
</dbReference>
<evidence type="ECO:0000313" key="1">
    <source>
        <dbReference type="EMBL" id="ACM07136.1"/>
    </source>
</evidence>
<sequence>MSACAGGCPADEPTLLLEEAGAAPGWLGQRSGVTATMLPLKFLASFADHL</sequence>
<dbReference type="KEGG" id="tro:trd_A0218"/>
<gene>
    <name evidence="1" type="ordered locus">trd_A0218</name>
</gene>
<dbReference type="AlphaFoldDB" id="B9L354"/>
<keyword evidence="2" id="KW-1185">Reference proteome</keyword>
<organism evidence="1 2">
    <name type="scientific">Thermomicrobium roseum (strain ATCC 27502 / DSM 5159 / P-2)</name>
    <dbReference type="NCBI Taxonomy" id="309801"/>
    <lineage>
        <taxon>Bacteria</taxon>
        <taxon>Pseudomonadati</taxon>
        <taxon>Thermomicrobiota</taxon>
        <taxon>Thermomicrobia</taxon>
        <taxon>Thermomicrobiales</taxon>
        <taxon>Thermomicrobiaceae</taxon>
        <taxon>Thermomicrobium</taxon>
    </lineage>
</organism>
<name>B9L354_THERP</name>
<dbReference type="EMBL" id="CP001276">
    <property type="protein sequence ID" value="ACM07136.1"/>
    <property type="molecule type" value="Genomic_DNA"/>
</dbReference>
<accession>B9L354</accession>
<reference evidence="1 2" key="1">
    <citation type="journal article" date="2009" name="PLoS ONE">
        <title>Complete genome sequence of the aerobic CO-oxidizing thermophile Thermomicrobium roseum.</title>
        <authorList>
            <person name="Wu D."/>
            <person name="Raymond J."/>
            <person name="Wu M."/>
            <person name="Chatterji S."/>
            <person name="Ren Q."/>
            <person name="Graham J.E."/>
            <person name="Bryant D.A."/>
            <person name="Robb F."/>
            <person name="Colman A."/>
            <person name="Tallon L.J."/>
            <person name="Badger J.H."/>
            <person name="Madupu R."/>
            <person name="Ward N.L."/>
            <person name="Eisen J.A."/>
        </authorList>
    </citation>
    <scope>NUCLEOTIDE SEQUENCE [LARGE SCALE GENOMIC DNA]</scope>
    <source>
        <strain evidence="2">ATCC 27502 / DSM 5159 / P-2</strain>
        <plasmid evidence="1">unnamed</plasmid>
    </source>
</reference>
<protein>
    <submittedName>
        <fullName evidence="1">Uncharacterized protein</fullName>
    </submittedName>
</protein>
<dbReference type="HOGENOM" id="CLU_3123726_0_0_0"/>
<geneLocation type="plasmid" evidence="2">
    <name>Tros</name>
</geneLocation>
<proteinExistence type="predicted"/>
<evidence type="ECO:0000313" key="2">
    <source>
        <dbReference type="Proteomes" id="UP000000447"/>
    </source>
</evidence>